<keyword evidence="1" id="KW-1133">Transmembrane helix</keyword>
<keyword evidence="3" id="KW-0378">Hydrolase</keyword>
<sequence length="309" mass="35551">MLVIYGIMYWGGDKWWFATVLLYGPRWIYLLPMCVLFPLSLFGVRQSLFFLLFVGVFIVWKVLGFNFALSNSVDSDATGLLRVLTYNVNRWAVNAEEVSELIELVQPDLVAIQECASPRSLKISSDWYVKESGSSIVVSRYPILESRVLKRVYYPSGLYCIIDTPKGEIGFCCVDLLTPRRALTIVLDSKKIFNLDQVKAAEDKIAFRWIESEKLFKWVKGFGDAKILAGDFNLTIDSTIYRTYWRNYDNSFLKKGIGFGHTKKTKINIFKYTSKIDHILSTSDFRPVRTWIGPDFGSDHLPLIAEFEY</sequence>
<dbReference type="AlphaFoldDB" id="A0A850SV72"/>
<dbReference type="Proteomes" id="UP000553343">
    <property type="component" value="Unassembled WGS sequence"/>
</dbReference>
<dbReference type="GO" id="GO:0004527">
    <property type="term" value="F:exonuclease activity"/>
    <property type="evidence" value="ECO:0007669"/>
    <property type="project" value="UniProtKB-KW"/>
</dbReference>
<dbReference type="SUPFAM" id="SSF56219">
    <property type="entry name" value="DNase I-like"/>
    <property type="match status" value="1"/>
</dbReference>
<keyword evidence="3" id="KW-0255">Endonuclease</keyword>
<protein>
    <submittedName>
        <fullName evidence="3">Endonuclease/exonuclease/phosphatase family protein</fullName>
    </submittedName>
</protein>
<dbReference type="Gene3D" id="3.60.10.10">
    <property type="entry name" value="Endonuclease/exonuclease/phosphatase"/>
    <property type="match status" value="1"/>
</dbReference>
<dbReference type="EMBL" id="JACADJ010000023">
    <property type="protein sequence ID" value="NWH05049.1"/>
    <property type="molecule type" value="Genomic_DNA"/>
</dbReference>
<evidence type="ECO:0000256" key="1">
    <source>
        <dbReference type="SAM" id="Phobius"/>
    </source>
</evidence>
<accession>A0A850SV72</accession>
<keyword evidence="3" id="KW-0540">Nuclease</keyword>
<proteinExistence type="predicted"/>
<dbReference type="InterPro" id="IPR036691">
    <property type="entry name" value="Endo/exonu/phosph_ase_sf"/>
</dbReference>
<organism evidence="3 4">
    <name type="scientific">Desulfobacter latus</name>
    <dbReference type="NCBI Taxonomy" id="2292"/>
    <lineage>
        <taxon>Bacteria</taxon>
        <taxon>Pseudomonadati</taxon>
        <taxon>Thermodesulfobacteriota</taxon>
        <taxon>Desulfobacteria</taxon>
        <taxon>Desulfobacterales</taxon>
        <taxon>Desulfobacteraceae</taxon>
        <taxon>Desulfobacter</taxon>
    </lineage>
</organism>
<dbReference type="RefSeq" id="WP_218576633.1">
    <property type="nucleotide sequence ID" value="NZ_JACADJ010000023.1"/>
</dbReference>
<reference evidence="3 4" key="1">
    <citation type="submission" date="2020-06" db="EMBL/GenBank/DDBJ databases">
        <title>High-quality draft genome of sulfate reducer Desulfobacter latus type strain AcrS2 isolated from marine sediment.</title>
        <authorList>
            <person name="Hoppe M."/>
            <person name="Larsen C.K."/>
            <person name="Marshall I.P.G."/>
            <person name="Schramm A."/>
            <person name="Marietou A.G."/>
        </authorList>
    </citation>
    <scope>NUCLEOTIDE SEQUENCE [LARGE SCALE GENOMIC DNA]</scope>
    <source>
        <strain evidence="3 4">AcRS2</strain>
    </source>
</reference>
<feature type="domain" description="Endonuclease/exonuclease/phosphatase" evidence="2">
    <location>
        <begin position="84"/>
        <end position="300"/>
    </location>
</feature>
<gene>
    <name evidence="3" type="ORF">HXW94_08645</name>
</gene>
<keyword evidence="1" id="KW-0812">Transmembrane</keyword>
<comment type="caution">
    <text evidence="3">The sequence shown here is derived from an EMBL/GenBank/DDBJ whole genome shotgun (WGS) entry which is preliminary data.</text>
</comment>
<dbReference type="GO" id="GO:0004519">
    <property type="term" value="F:endonuclease activity"/>
    <property type="evidence" value="ECO:0007669"/>
    <property type="project" value="UniProtKB-KW"/>
</dbReference>
<evidence type="ECO:0000313" key="4">
    <source>
        <dbReference type="Proteomes" id="UP000553343"/>
    </source>
</evidence>
<feature type="transmembrane region" description="Helical" evidence="1">
    <location>
        <begin position="15"/>
        <end position="36"/>
    </location>
</feature>
<keyword evidence="4" id="KW-1185">Reference proteome</keyword>
<keyword evidence="3" id="KW-0269">Exonuclease</keyword>
<dbReference type="InterPro" id="IPR005135">
    <property type="entry name" value="Endo/exonuclease/phosphatase"/>
</dbReference>
<feature type="transmembrane region" description="Helical" evidence="1">
    <location>
        <begin position="48"/>
        <end position="69"/>
    </location>
</feature>
<name>A0A850SV72_9BACT</name>
<dbReference type="Pfam" id="PF03372">
    <property type="entry name" value="Exo_endo_phos"/>
    <property type="match status" value="1"/>
</dbReference>
<evidence type="ECO:0000313" key="3">
    <source>
        <dbReference type="EMBL" id="NWH05049.1"/>
    </source>
</evidence>
<evidence type="ECO:0000259" key="2">
    <source>
        <dbReference type="Pfam" id="PF03372"/>
    </source>
</evidence>
<keyword evidence="1" id="KW-0472">Membrane</keyword>